<evidence type="ECO:0000259" key="9">
    <source>
        <dbReference type="PROSITE" id="PS50878"/>
    </source>
</evidence>
<dbReference type="InterPro" id="IPR043502">
    <property type="entry name" value="DNA/RNA_pol_sf"/>
</dbReference>
<keyword evidence="7" id="KW-0378">Hydrolase</keyword>
<dbReference type="EC" id="3.1.26.4" evidence="2"/>
<name>A0A851A1M8_SULDA</name>
<evidence type="ECO:0000256" key="8">
    <source>
        <dbReference type="ARBA" id="ARBA00022918"/>
    </source>
</evidence>
<dbReference type="InterPro" id="IPR000477">
    <property type="entry name" value="RT_dom"/>
</dbReference>
<evidence type="ECO:0000256" key="7">
    <source>
        <dbReference type="ARBA" id="ARBA00022801"/>
    </source>
</evidence>
<dbReference type="InterPro" id="IPR043128">
    <property type="entry name" value="Rev_trsase/Diguanyl_cyclase"/>
</dbReference>
<organism evidence="10 11">
    <name type="scientific">Sula dactylatra</name>
    <name type="common">Masked booby</name>
    <dbReference type="NCBI Taxonomy" id="56068"/>
    <lineage>
        <taxon>Eukaryota</taxon>
        <taxon>Metazoa</taxon>
        <taxon>Chordata</taxon>
        <taxon>Craniata</taxon>
        <taxon>Vertebrata</taxon>
        <taxon>Euteleostomi</taxon>
        <taxon>Archelosauria</taxon>
        <taxon>Archosauria</taxon>
        <taxon>Dinosauria</taxon>
        <taxon>Saurischia</taxon>
        <taxon>Theropoda</taxon>
        <taxon>Coelurosauria</taxon>
        <taxon>Aves</taxon>
        <taxon>Neognathae</taxon>
        <taxon>Neoaves</taxon>
        <taxon>Aequornithes</taxon>
        <taxon>Suliformes</taxon>
        <taxon>Sulidae</taxon>
        <taxon>Sula</taxon>
    </lineage>
</organism>
<evidence type="ECO:0000256" key="3">
    <source>
        <dbReference type="ARBA" id="ARBA00022679"/>
    </source>
</evidence>
<evidence type="ECO:0000256" key="1">
    <source>
        <dbReference type="ARBA" id="ARBA00010879"/>
    </source>
</evidence>
<dbReference type="GO" id="GO:0035613">
    <property type="term" value="F:RNA stem-loop binding"/>
    <property type="evidence" value="ECO:0007669"/>
    <property type="project" value="TreeGrafter"/>
</dbReference>
<dbReference type="PANTHER" id="PTHR41694:SF3">
    <property type="entry name" value="RNA-DIRECTED DNA POLYMERASE-RELATED"/>
    <property type="match status" value="1"/>
</dbReference>
<dbReference type="PROSITE" id="PS50878">
    <property type="entry name" value="RT_POL"/>
    <property type="match status" value="1"/>
</dbReference>
<dbReference type="AlphaFoldDB" id="A0A851A1M8"/>
<feature type="domain" description="Reverse transcriptase" evidence="9">
    <location>
        <begin position="1"/>
        <end position="106"/>
    </location>
</feature>
<dbReference type="Gene3D" id="3.30.70.270">
    <property type="match status" value="2"/>
</dbReference>
<proteinExistence type="inferred from homology"/>
<evidence type="ECO:0000313" key="10">
    <source>
        <dbReference type="EMBL" id="NWI26653.1"/>
    </source>
</evidence>
<feature type="non-terminal residue" evidence="10">
    <location>
        <position position="106"/>
    </location>
</feature>
<dbReference type="SUPFAM" id="SSF56672">
    <property type="entry name" value="DNA/RNA polymerases"/>
    <property type="match status" value="1"/>
</dbReference>
<gene>
    <name evidence="10" type="primary">Ervk25_0</name>
    <name evidence="10" type="ORF">SULDAC_R13957</name>
</gene>
<dbReference type="Proteomes" id="UP000619137">
    <property type="component" value="Unassembled WGS sequence"/>
</dbReference>
<dbReference type="GO" id="GO:0004523">
    <property type="term" value="F:RNA-DNA hybrid ribonuclease activity"/>
    <property type="evidence" value="ECO:0007669"/>
    <property type="project" value="UniProtKB-EC"/>
</dbReference>
<keyword evidence="5" id="KW-0540">Nuclease</keyword>
<keyword evidence="11" id="KW-1185">Reference proteome</keyword>
<evidence type="ECO:0000256" key="2">
    <source>
        <dbReference type="ARBA" id="ARBA00012180"/>
    </source>
</evidence>
<keyword evidence="3" id="KW-0808">Transferase</keyword>
<dbReference type="PANTHER" id="PTHR41694">
    <property type="entry name" value="ENDOGENOUS RETROVIRUS GROUP K MEMBER POL PROTEIN"/>
    <property type="match status" value="1"/>
</dbReference>
<reference evidence="10" key="1">
    <citation type="submission" date="2019-10" db="EMBL/GenBank/DDBJ databases">
        <title>Bird 10,000 Genomes (B10K) Project - Family phase.</title>
        <authorList>
            <person name="Zhang G."/>
        </authorList>
    </citation>
    <scope>NUCLEOTIDE SEQUENCE</scope>
    <source>
        <strain evidence="10">B10K-DU-002-49</strain>
        <tissue evidence="10">Muscle</tissue>
    </source>
</reference>
<dbReference type="GO" id="GO:0003964">
    <property type="term" value="F:RNA-directed DNA polymerase activity"/>
    <property type="evidence" value="ECO:0007669"/>
    <property type="project" value="UniProtKB-KW"/>
</dbReference>
<evidence type="ECO:0000256" key="4">
    <source>
        <dbReference type="ARBA" id="ARBA00022695"/>
    </source>
</evidence>
<evidence type="ECO:0000256" key="6">
    <source>
        <dbReference type="ARBA" id="ARBA00022759"/>
    </source>
</evidence>
<evidence type="ECO:0000256" key="5">
    <source>
        <dbReference type="ARBA" id="ARBA00022722"/>
    </source>
</evidence>
<evidence type="ECO:0000313" key="11">
    <source>
        <dbReference type="Proteomes" id="UP000619137"/>
    </source>
</evidence>
<comment type="similarity">
    <text evidence="1">Belongs to the beta type-B retroviral polymerase family. HERV class-II K(HML-2) pol subfamily.</text>
</comment>
<dbReference type="EMBL" id="WEKW01011761">
    <property type="protein sequence ID" value="NWI26653.1"/>
    <property type="molecule type" value="Genomic_DNA"/>
</dbReference>
<comment type="caution">
    <text evidence="10">The sequence shown here is derived from an EMBL/GenBank/DDBJ whole genome shotgun (WGS) entry which is preliminary data.</text>
</comment>
<dbReference type="Pfam" id="PF00078">
    <property type="entry name" value="RVT_1"/>
    <property type="match status" value="1"/>
</dbReference>
<keyword evidence="8" id="KW-0695">RNA-directed DNA polymerase</keyword>
<protein>
    <recommendedName>
        <fullName evidence="2">ribonuclease H</fullName>
        <ecNumber evidence="2">3.1.26.4</ecNumber>
    </recommendedName>
</protein>
<keyword evidence="4" id="KW-0548">Nucleotidyltransferase</keyword>
<sequence length="106" mass="11953">DLIIMDLKDCFFTIPLDSRDTQHFAFSVPVVNHQAPMKRYHWTVLPQGVKNSPAMCQIYVANALSEVRQQYPDIICYHYMDDILFAGAAPQSLAPAVQDAIASLVR</sequence>
<keyword evidence="6" id="KW-0255">Endonuclease</keyword>
<accession>A0A851A1M8</accession>
<feature type="non-terminal residue" evidence="10">
    <location>
        <position position="1"/>
    </location>
</feature>